<organism evidence="1 2">
    <name type="scientific">Cellulomonas phragmiteti</name>
    <dbReference type="NCBI Taxonomy" id="478780"/>
    <lineage>
        <taxon>Bacteria</taxon>
        <taxon>Bacillati</taxon>
        <taxon>Actinomycetota</taxon>
        <taxon>Actinomycetes</taxon>
        <taxon>Micrococcales</taxon>
        <taxon>Cellulomonadaceae</taxon>
        <taxon>Cellulomonas</taxon>
    </lineage>
</organism>
<name>A0ABQ4DR67_9CELL</name>
<evidence type="ECO:0000313" key="2">
    <source>
        <dbReference type="Proteomes" id="UP000614741"/>
    </source>
</evidence>
<dbReference type="Proteomes" id="UP000614741">
    <property type="component" value="Unassembled WGS sequence"/>
</dbReference>
<sequence length="169" mass="17629">MEREVLGSPRTTAARRRAVGLEAVVVDAAPRTITALGEADDRAITVRVAGPAALIVAKVHKITERAATPHRLVDKDAHDVYRLLRAVPTDVLRDAFQGLLAHPLSAPVTATAITEIRRLFAGPDHLGAVMAGRAEEGVGHPAEVAASVAFLAADLVESLAATPETEGAS</sequence>
<protein>
    <submittedName>
        <fullName evidence="1">Uncharacterized protein</fullName>
    </submittedName>
</protein>
<dbReference type="RefSeq" id="WP_203676367.1">
    <property type="nucleotide sequence ID" value="NZ_BONP01000040.1"/>
</dbReference>
<accession>A0ABQ4DR67</accession>
<evidence type="ECO:0000313" key="1">
    <source>
        <dbReference type="EMBL" id="GIG41847.1"/>
    </source>
</evidence>
<gene>
    <name evidence="1" type="ORF">Cph01nite_36090</name>
</gene>
<keyword evidence="2" id="KW-1185">Reference proteome</keyword>
<reference evidence="1 2" key="1">
    <citation type="submission" date="2021-01" db="EMBL/GenBank/DDBJ databases">
        <title>Whole genome shotgun sequence of Cellulomonas phragmiteti NBRC 110785.</title>
        <authorList>
            <person name="Komaki H."/>
            <person name="Tamura T."/>
        </authorList>
    </citation>
    <scope>NUCLEOTIDE SEQUENCE [LARGE SCALE GENOMIC DNA]</scope>
    <source>
        <strain evidence="1 2">NBRC 110785</strain>
    </source>
</reference>
<dbReference type="EMBL" id="BONP01000040">
    <property type="protein sequence ID" value="GIG41847.1"/>
    <property type="molecule type" value="Genomic_DNA"/>
</dbReference>
<comment type="caution">
    <text evidence="1">The sequence shown here is derived from an EMBL/GenBank/DDBJ whole genome shotgun (WGS) entry which is preliminary data.</text>
</comment>
<proteinExistence type="predicted"/>